<gene>
    <name evidence="6" type="ORF">DHL47_09045</name>
</gene>
<evidence type="ECO:0000259" key="5">
    <source>
        <dbReference type="PROSITE" id="PS50931"/>
    </source>
</evidence>
<evidence type="ECO:0000256" key="1">
    <source>
        <dbReference type="ARBA" id="ARBA00009437"/>
    </source>
</evidence>
<keyword evidence="3" id="KW-0238">DNA-binding</keyword>
<dbReference type="InterPro" id="IPR036390">
    <property type="entry name" value="WH_DNA-bd_sf"/>
</dbReference>
<dbReference type="PRINTS" id="PR00039">
    <property type="entry name" value="HTHLYSR"/>
</dbReference>
<dbReference type="Gene3D" id="3.40.190.10">
    <property type="entry name" value="Periplasmic binding protein-like II"/>
    <property type="match status" value="2"/>
</dbReference>
<dbReference type="Pfam" id="PF03466">
    <property type="entry name" value="LysR_substrate"/>
    <property type="match status" value="1"/>
</dbReference>
<dbReference type="Proteomes" id="UP001519349">
    <property type="component" value="Unassembled WGS sequence"/>
</dbReference>
<evidence type="ECO:0000256" key="4">
    <source>
        <dbReference type="ARBA" id="ARBA00023163"/>
    </source>
</evidence>
<dbReference type="InterPro" id="IPR005119">
    <property type="entry name" value="LysR_subst-bd"/>
</dbReference>
<accession>A0ABS5AXZ7</accession>
<proteinExistence type="inferred from homology"/>
<dbReference type="PANTHER" id="PTHR30346:SF0">
    <property type="entry name" value="HCA OPERON TRANSCRIPTIONAL ACTIVATOR HCAR"/>
    <property type="match status" value="1"/>
</dbReference>
<name>A0ABS5AXZ7_9STRE</name>
<dbReference type="PANTHER" id="PTHR30346">
    <property type="entry name" value="TRANSCRIPTIONAL DUAL REGULATOR HCAR-RELATED"/>
    <property type="match status" value="1"/>
</dbReference>
<dbReference type="SUPFAM" id="SSF53850">
    <property type="entry name" value="Periplasmic binding protein-like II"/>
    <property type="match status" value="1"/>
</dbReference>
<feature type="domain" description="HTH lysR-type" evidence="5">
    <location>
        <begin position="1"/>
        <end position="58"/>
    </location>
</feature>
<evidence type="ECO:0000313" key="6">
    <source>
        <dbReference type="EMBL" id="MBP2621458.1"/>
    </source>
</evidence>
<comment type="similarity">
    <text evidence="1">Belongs to the LysR transcriptional regulatory family.</text>
</comment>
<comment type="caution">
    <text evidence="6">The sequence shown here is derived from an EMBL/GenBank/DDBJ whole genome shotgun (WGS) entry which is preliminary data.</text>
</comment>
<dbReference type="Pfam" id="PF00126">
    <property type="entry name" value="HTH_1"/>
    <property type="match status" value="1"/>
</dbReference>
<organism evidence="6 7">
    <name type="scientific">Streptococcus panodentis</name>
    <dbReference type="NCBI Taxonomy" id="1581472"/>
    <lineage>
        <taxon>Bacteria</taxon>
        <taxon>Bacillati</taxon>
        <taxon>Bacillota</taxon>
        <taxon>Bacilli</taxon>
        <taxon>Lactobacillales</taxon>
        <taxon>Streptococcaceae</taxon>
        <taxon>Streptococcus</taxon>
    </lineage>
</organism>
<evidence type="ECO:0000256" key="3">
    <source>
        <dbReference type="ARBA" id="ARBA00023125"/>
    </source>
</evidence>
<evidence type="ECO:0000313" key="7">
    <source>
        <dbReference type="Proteomes" id="UP001519349"/>
    </source>
</evidence>
<sequence length="293" mass="33813">MNSRQLECFIHLAETLNFNATARLVYISQPAVSHQIKSLEEELGLQLFLRNKRRVELTPAGQSFYQDMREIYPKLTAAVSKAKSQGKFFTDSLVIAYEGNEKEQVWMAEVIAHYHRQFPSLRLFLKNLDYKSSKKSLLNQELDLIFTVSENIQAYSEIQFQELFQEQFVCVFRKDHPLSRQEQLCLEQLQQESLVFLDPLNTPPELAQVQNRIEHSLTEPQIYYADSAQIAQAMILGGVGLAVMPRFAVQHSDRLQAIPVKDLPALSYGIAWHKQNPKDISSFSQEIAFIFER</sequence>
<dbReference type="SUPFAM" id="SSF46785">
    <property type="entry name" value="Winged helix' DNA-binding domain"/>
    <property type="match status" value="1"/>
</dbReference>
<keyword evidence="7" id="KW-1185">Reference proteome</keyword>
<dbReference type="InterPro" id="IPR036388">
    <property type="entry name" value="WH-like_DNA-bd_sf"/>
</dbReference>
<reference evidence="6 7" key="1">
    <citation type="submission" date="2018-05" db="EMBL/GenBank/DDBJ databases">
        <title>Draft genome sequence of Streptococcus panodentis CCUG 70867T.</title>
        <authorList>
            <person name="Salva-Serra F."/>
            <person name="Mendez V."/>
            <person name="Jaen-Luchoro D."/>
            <person name="Gonzales-Siles L."/>
            <person name="Karlsson R."/>
            <person name="Engstrom-Jakobsson H."/>
            <person name="Busquets A."/>
            <person name="Gomila M."/>
            <person name="Pineiro-Iglesias B."/>
            <person name="Bennasar-Figueras A."/>
            <person name="Seeger M."/>
            <person name="Moore E."/>
        </authorList>
    </citation>
    <scope>NUCLEOTIDE SEQUENCE [LARGE SCALE GENOMIC DNA]</scope>
    <source>
        <strain evidence="6 7">CCUG 70867</strain>
    </source>
</reference>
<dbReference type="RefSeq" id="WP_209551597.1">
    <property type="nucleotide sequence ID" value="NZ_QFAY01000018.1"/>
</dbReference>
<keyword evidence="2" id="KW-0805">Transcription regulation</keyword>
<dbReference type="InterPro" id="IPR000847">
    <property type="entry name" value="LysR_HTH_N"/>
</dbReference>
<dbReference type="CDD" id="cd05466">
    <property type="entry name" value="PBP2_LTTR_substrate"/>
    <property type="match status" value="1"/>
</dbReference>
<dbReference type="PROSITE" id="PS50931">
    <property type="entry name" value="HTH_LYSR"/>
    <property type="match status" value="1"/>
</dbReference>
<dbReference type="EMBL" id="QFAY01000018">
    <property type="protein sequence ID" value="MBP2621458.1"/>
    <property type="molecule type" value="Genomic_DNA"/>
</dbReference>
<evidence type="ECO:0000256" key="2">
    <source>
        <dbReference type="ARBA" id="ARBA00023015"/>
    </source>
</evidence>
<dbReference type="Gene3D" id="1.10.10.10">
    <property type="entry name" value="Winged helix-like DNA-binding domain superfamily/Winged helix DNA-binding domain"/>
    <property type="match status" value="1"/>
</dbReference>
<keyword evidence="4" id="KW-0804">Transcription</keyword>
<protein>
    <submittedName>
        <fullName evidence="6">LysR family transcriptional regulator</fullName>
    </submittedName>
</protein>